<reference evidence="3 4" key="1">
    <citation type="submission" date="2019-05" db="EMBL/GenBank/DDBJ databases">
        <title>Panacibacter sp. strain 17mud1-8 Genome sequencing and assembly.</title>
        <authorList>
            <person name="Chhetri G."/>
        </authorList>
    </citation>
    <scope>NUCLEOTIDE SEQUENCE [LARGE SCALE GENOMIC DNA]</scope>
    <source>
        <strain evidence="3 4">17mud1-8</strain>
    </source>
</reference>
<gene>
    <name evidence="3" type="ORF">FC093_17790</name>
</gene>
<keyword evidence="1" id="KW-0732">Signal</keyword>
<feature type="chain" id="PRO_5020601437" description="Putative beta-lactamase-inhibitor-like PepSY-like domain-containing protein" evidence="1">
    <location>
        <begin position="21"/>
        <end position="152"/>
    </location>
</feature>
<name>A0A4U3KUP7_9BACT</name>
<dbReference type="Proteomes" id="UP000305848">
    <property type="component" value="Unassembled WGS sequence"/>
</dbReference>
<feature type="signal peptide" evidence="1">
    <location>
        <begin position="1"/>
        <end position="20"/>
    </location>
</feature>
<organism evidence="3 4">
    <name type="scientific">Ilyomonas limi</name>
    <dbReference type="NCBI Taxonomy" id="2575867"/>
    <lineage>
        <taxon>Bacteria</taxon>
        <taxon>Pseudomonadati</taxon>
        <taxon>Bacteroidota</taxon>
        <taxon>Chitinophagia</taxon>
        <taxon>Chitinophagales</taxon>
        <taxon>Chitinophagaceae</taxon>
        <taxon>Ilyomonas</taxon>
    </lineage>
</organism>
<protein>
    <recommendedName>
        <fullName evidence="2">Putative beta-lactamase-inhibitor-like PepSY-like domain-containing protein</fullName>
    </recommendedName>
</protein>
<proteinExistence type="predicted"/>
<dbReference type="RefSeq" id="WP_137263167.1">
    <property type="nucleotide sequence ID" value="NZ_SZQL01000016.1"/>
</dbReference>
<sequence length="152" mass="17228">MKRLFFLVACCVALVVSAHAQLRKIPAEATNALKAKFPNAQKVEWKDKLTYFEASFDNNGIATTADFSNKGEWQQTETALTWEETPAAIKDGFKKSKYADADDWKMGDTVTKIVKSDNSTHYRIYVDKVDGIQKKYLYFNTNGQLEKDALTL</sequence>
<dbReference type="EMBL" id="SZQL01000016">
    <property type="protein sequence ID" value="TKK66110.1"/>
    <property type="molecule type" value="Genomic_DNA"/>
</dbReference>
<evidence type="ECO:0000256" key="1">
    <source>
        <dbReference type="SAM" id="SignalP"/>
    </source>
</evidence>
<dbReference type="OrthoDB" id="668972at2"/>
<evidence type="ECO:0000313" key="3">
    <source>
        <dbReference type="EMBL" id="TKK66110.1"/>
    </source>
</evidence>
<dbReference type="Gene3D" id="3.10.450.360">
    <property type="match status" value="1"/>
</dbReference>
<evidence type="ECO:0000313" key="4">
    <source>
        <dbReference type="Proteomes" id="UP000305848"/>
    </source>
</evidence>
<accession>A0A4U3KUP7</accession>
<dbReference type="SUPFAM" id="SSF160574">
    <property type="entry name" value="BT0923-like"/>
    <property type="match status" value="1"/>
</dbReference>
<dbReference type="AlphaFoldDB" id="A0A4U3KUP7"/>
<keyword evidence="4" id="KW-1185">Reference proteome</keyword>
<evidence type="ECO:0000259" key="2">
    <source>
        <dbReference type="Pfam" id="PF11396"/>
    </source>
</evidence>
<comment type="caution">
    <text evidence="3">The sequence shown here is derived from an EMBL/GenBank/DDBJ whole genome shotgun (WGS) entry which is preliminary data.</text>
</comment>
<feature type="domain" description="Putative beta-lactamase-inhibitor-like PepSY-like" evidence="2">
    <location>
        <begin position="51"/>
        <end position="146"/>
    </location>
</feature>
<dbReference type="InterPro" id="IPR021533">
    <property type="entry name" value="PepSY-like"/>
</dbReference>
<dbReference type="Pfam" id="PF11396">
    <property type="entry name" value="PepSY_like"/>
    <property type="match status" value="1"/>
</dbReference>